<reference evidence="2" key="1">
    <citation type="submission" date="2023-05" db="EMBL/GenBank/DDBJ databases">
        <title>Whole genome sequence of Commensalibacter sp.</title>
        <authorList>
            <person name="Charoenyingcharoen P."/>
            <person name="Yukphan P."/>
        </authorList>
    </citation>
    <scope>NUCLEOTIDE SEQUENCE</scope>
    <source>
        <strain evidence="2">TBRC 16381</strain>
    </source>
</reference>
<keyword evidence="1" id="KW-0732">Signal</keyword>
<dbReference type="PROSITE" id="PS51257">
    <property type="entry name" value="PROKAR_LIPOPROTEIN"/>
    <property type="match status" value="1"/>
</dbReference>
<dbReference type="Proteomes" id="UP001431634">
    <property type="component" value="Unassembled WGS sequence"/>
</dbReference>
<comment type="caution">
    <text evidence="2">The sequence shown here is derived from an EMBL/GenBank/DDBJ whole genome shotgun (WGS) entry which is preliminary data.</text>
</comment>
<evidence type="ECO:0000313" key="2">
    <source>
        <dbReference type="EMBL" id="MDI2091796.1"/>
    </source>
</evidence>
<gene>
    <name evidence="2" type="ORF">QJV27_10515</name>
</gene>
<accession>A0ABT6Q5G4</accession>
<evidence type="ECO:0008006" key="4">
    <source>
        <dbReference type="Google" id="ProtNLM"/>
    </source>
</evidence>
<name>A0ABT6Q5G4_9PROT</name>
<feature type="signal peptide" evidence="1">
    <location>
        <begin position="1"/>
        <end position="21"/>
    </location>
</feature>
<sequence length="184" mass="19916">MKFKAFSAAILLTLAVSGCSTQPLTFNQLGDFTTYPLNTNTFRVSYIANDNITYTAAQNIVLVKAAQTTVLNGYQYFTIVGGPSAVHDKPQRTVTYPYGTWGSYGWGGPGWWGPGPGWGDPFYGMPQVVTTGPAEIAYNIQCYHNAHDAPANAYNASMILETLGQRYGVLPTGQVLSAFPVNKN</sequence>
<feature type="chain" id="PRO_5045643966" description="DUF4136 domain-containing protein" evidence="1">
    <location>
        <begin position="22"/>
        <end position="184"/>
    </location>
</feature>
<dbReference type="RefSeq" id="WP_281448881.1">
    <property type="nucleotide sequence ID" value="NZ_JASBAO010000001.1"/>
</dbReference>
<protein>
    <recommendedName>
        <fullName evidence="4">DUF4136 domain-containing protein</fullName>
    </recommendedName>
</protein>
<dbReference type="NCBIfam" id="NF047637">
    <property type="entry name" value="lipo_CC0125"/>
    <property type="match status" value="1"/>
</dbReference>
<proteinExistence type="predicted"/>
<evidence type="ECO:0000256" key="1">
    <source>
        <dbReference type="SAM" id="SignalP"/>
    </source>
</evidence>
<dbReference type="EMBL" id="JASBAO010000001">
    <property type="protein sequence ID" value="MDI2091796.1"/>
    <property type="molecule type" value="Genomic_DNA"/>
</dbReference>
<organism evidence="2 3">
    <name type="scientific">Commensalibacter oyaizuii</name>
    <dbReference type="NCBI Taxonomy" id="3043873"/>
    <lineage>
        <taxon>Bacteria</taxon>
        <taxon>Pseudomonadati</taxon>
        <taxon>Pseudomonadota</taxon>
        <taxon>Alphaproteobacteria</taxon>
        <taxon>Acetobacterales</taxon>
        <taxon>Acetobacteraceae</taxon>
    </lineage>
</organism>
<keyword evidence="3" id="KW-1185">Reference proteome</keyword>
<evidence type="ECO:0000313" key="3">
    <source>
        <dbReference type="Proteomes" id="UP001431634"/>
    </source>
</evidence>